<dbReference type="Pfam" id="PF01126">
    <property type="entry name" value="Heme_oxygenase"/>
    <property type="match status" value="1"/>
</dbReference>
<evidence type="ECO:0000256" key="9">
    <source>
        <dbReference type="PIRSR" id="PIRSR000343-2"/>
    </source>
</evidence>
<evidence type="ECO:0000256" key="2">
    <source>
        <dbReference type="ARBA" id="ARBA00012360"/>
    </source>
</evidence>
<evidence type="ECO:0000256" key="5">
    <source>
        <dbReference type="ARBA" id="ARBA00023002"/>
    </source>
</evidence>
<dbReference type="PIRSF" id="PIRSF000343">
    <property type="entry name" value="Haem_Oase"/>
    <property type="match status" value="1"/>
</dbReference>
<dbReference type="AlphaFoldDB" id="E6TPH7"/>
<dbReference type="Gene3D" id="1.20.910.10">
    <property type="entry name" value="Heme oxygenase-like"/>
    <property type="match status" value="1"/>
</dbReference>
<dbReference type="Proteomes" id="UP000008916">
    <property type="component" value="Chromosome"/>
</dbReference>
<dbReference type="InterPro" id="IPR018207">
    <property type="entry name" value="Haem_oxygenase_CS"/>
</dbReference>
<gene>
    <name evidence="10" type="ordered locus">Mspyr1_52000</name>
</gene>
<keyword evidence="6 9" id="KW-0408">Iron</keyword>
<feature type="binding site" description="axial binding residue" evidence="9">
    <location>
        <position position="24"/>
    </location>
    <ligand>
        <name>heme b</name>
        <dbReference type="ChEBI" id="CHEBI:60344"/>
    </ligand>
    <ligandPart>
        <name>Fe</name>
        <dbReference type="ChEBI" id="CHEBI:18248"/>
    </ligandPart>
</feature>
<evidence type="ECO:0000313" key="10">
    <source>
        <dbReference type="EMBL" id="ADU01727.1"/>
    </source>
</evidence>
<accession>E6TPH7</accession>
<dbReference type="GO" id="GO:0006788">
    <property type="term" value="P:heme oxidation"/>
    <property type="evidence" value="ECO:0007669"/>
    <property type="project" value="InterPro"/>
</dbReference>
<dbReference type="GO" id="GO:0006979">
    <property type="term" value="P:response to oxidative stress"/>
    <property type="evidence" value="ECO:0007669"/>
    <property type="project" value="TreeGrafter"/>
</dbReference>
<evidence type="ECO:0000313" key="11">
    <source>
        <dbReference type="Proteomes" id="UP000008916"/>
    </source>
</evidence>
<name>E6TPH7_MYCSR</name>
<keyword evidence="3 8" id="KW-0349">Heme</keyword>
<dbReference type="InterPro" id="IPR002051">
    <property type="entry name" value="Haem_Oase"/>
</dbReference>
<dbReference type="KEGG" id="msp:Mspyr1_52000"/>
<dbReference type="GO" id="GO:0046872">
    <property type="term" value="F:metal ion binding"/>
    <property type="evidence" value="ECO:0007669"/>
    <property type="project" value="UniProtKB-KW"/>
</dbReference>
<dbReference type="EC" id="1.14.14.18" evidence="2"/>
<dbReference type="GO" id="GO:0020037">
    <property type="term" value="F:heme binding"/>
    <property type="evidence" value="ECO:0007669"/>
    <property type="project" value="TreeGrafter"/>
</dbReference>
<proteinExistence type="inferred from homology"/>
<dbReference type="PROSITE" id="PS00593">
    <property type="entry name" value="HEME_OXYGENASE"/>
    <property type="match status" value="1"/>
</dbReference>
<sequence>MKTQTSPAFQPLSAAIKAGSAAEHDAAEQSPFITELLAGRVSRHGYAEYLQRLRIIYRALEDAIRRHRDDPLVAAVYDPALERVPALDADLAYWAPGIHRDVDSPAAQRYRDRIAELSWGGALVAHHYTRYLGDLSGGQAMGRILDREFALDGEGLAFYAFGVRVKPYKDGYRDRLDGLGLDTAEIERMVDEVKIAFGLNQAVFDELAEMLPDYRR</sequence>
<evidence type="ECO:0000256" key="6">
    <source>
        <dbReference type="ARBA" id="ARBA00023004"/>
    </source>
</evidence>
<dbReference type="PANTHER" id="PTHR10720:SF0">
    <property type="entry name" value="HEME OXYGENASE"/>
    <property type="match status" value="1"/>
</dbReference>
<dbReference type="PANTHER" id="PTHR10720">
    <property type="entry name" value="HEME OXYGENASE"/>
    <property type="match status" value="1"/>
</dbReference>
<dbReference type="SUPFAM" id="SSF48613">
    <property type="entry name" value="Heme oxygenase-like"/>
    <property type="match status" value="1"/>
</dbReference>
<dbReference type="HOGENOM" id="CLU_057050_2_0_11"/>
<organism evidence="10 11">
    <name type="scientific">Mycolicibacterium gilvum (strain DSM 45189 / LMG 24558 / Spyr1)</name>
    <name type="common">Mycobacterium gilvum</name>
    <dbReference type="NCBI Taxonomy" id="278137"/>
    <lineage>
        <taxon>Bacteria</taxon>
        <taxon>Bacillati</taxon>
        <taxon>Actinomycetota</taxon>
        <taxon>Actinomycetes</taxon>
        <taxon>Mycobacteriales</taxon>
        <taxon>Mycobacteriaceae</taxon>
        <taxon>Mycolicibacterium</taxon>
    </lineage>
</organism>
<dbReference type="InterPro" id="IPR016053">
    <property type="entry name" value="Haem_Oase-like"/>
</dbReference>
<keyword evidence="11" id="KW-1185">Reference proteome</keyword>
<dbReference type="InterPro" id="IPR016084">
    <property type="entry name" value="Haem_Oase-like_multi-hlx"/>
</dbReference>
<protein>
    <recommendedName>
        <fullName evidence="2">heme oxygenase (biliverdin-producing)</fullName>
        <ecNumber evidence="2">1.14.14.18</ecNumber>
    </recommendedName>
</protein>
<reference evidence="10 11" key="1">
    <citation type="journal article" date="2011" name="Stand. Genomic Sci.">
        <title>Complete genome sequence of Mycobacterium sp. strain (Spyr1) and reclassification to Mycobacterium gilvum Spyr1.</title>
        <authorList>
            <person name="Kallimanis A."/>
            <person name="Karabika E."/>
            <person name="Mavromatis K."/>
            <person name="Lapidus A."/>
            <person name="Labutti K.M."/>
            <person name="Liolios K."/>
            <person name="Ivanova N."/>
            <person name="Goodwin L."/>
            <person name="Woyke T."/>
            <person name="Velentzas A.D."/>
            <person name="Perisynakis A."/>
            <person name="Ouzounis C.C."/>
            <person name="Kyrpides N.C."/>
            <person name="Koukkou A.I."/>
            <person name="Drainas C."/>
        </authorList>
    </citation>
    <scope>NUCLEOTIDE SEQUENCE [LARGE SCALE GENOMIC DNA]</scope>
    <source>
        <strain evidence="11">DSM 45189 / LMG 24558 / Spyr1</strain>
    </source>
</reference>
<dbReference type="GO" id="GO:0042167">
    <property type="term" value="P:heme catabolic process"/>
    <property type="evidence" value="ECO:0007669"/>
    <property type="project" value="TreeGrafter"/>
</dbReference>
<evidence type="ECO:0000256" key="1">
    <source>
        <dbReference type="ARBA" id="ARBA00006134"/>
    </source>
</evidence>
<dbReference type="GO" id="GO:0004392">
    <property type="term" value="F:heme oxygenase (decyclizing) activity"/>
    <property type="evidence" value="ECO:0007669"/>
    <property type="project" value="UniProtKB-EC"/>
</dbReference>
<feature type="binding site" evidence="8">
    <location>
        <position position="128"/>
    </location>
    <ligand>
        <name>heme b</name>
        <dbReference type="ChEBI" id="CHEBI:60344"/>
    </ligand>
</feature>
<evidence type="ECO:0000256" key="7">
    <source>
        <dbReference type="ARBA" id="ARBA00048328"/>
    </source>
</evidence>
<dbReference type="RefSeq" id="WP_013473186.1">
    <property type="nucleotide sequence ID" value="NC_014814.1"/>
</dbReference>
<comment type="catalytic activity">
    <reaction evidence="7">
        <text>heme b + 3 reduced [NADPH--hemoprotein reductase] + 3 O2 = biliverdin IXalpha + CO + Fe(2+) + 3 oxidized [NADPH--hemoprotein reductase] + 3 H2O + H(+)</text>
        <dbReference type="Rhea" id="RHEA:21764"/>
        <dbReference type="Rhea" id="RHEA-COMP:11964"/>
        <dbReference type="Rhea" id="RHEA-COMP:11965"/>
        <dbReference type="ChEBI" id="CHEBI:15377"/>
        <dbReference type="ChEBI" id="CHEBI:15378"/>
        <dbReference type="ChEBI" id="CHEBI:15379"/>
        <dbReference type="ChEBI" id="CHEBI:17245"/>
        <dbReference type="ChEBI" id="CHEBI:29033"/>
        <dbReference type="ChEBI" id="CHEBI:57618"/>
        <dbReference type="ChEBI" id="CHEBI:57991"/>
        <dbReference type="ChEBI" id="CHEBI:58210"/>
        <dbReference type="ChEBI" id="CHEBI:60344"/>
        <dbReference type="EC" id="1.14.14.18"/>
    </reaction>
</comment>
<keyword evidence="4 9" id="KW-0479">Metal-binding</keyword>
<keyword evidence="5" id="KW-0560">Oxidoreductase</keyword>
<comment type="similarity">
    <text evidence="1">Belongs to the heme oxygenase family.</text>
</comment>
<dbReference type="PRINTS" id="PR00088">
    <property type="entry name" value="HAEMOXYGNASE"/>
</dbReference>
<dbReference type="EMBL" id="CP002385">
    <property type="protein sequence ID" value="ADU01727.1"/>
    <property type="molecule type" value="Genomic_DNA"/>
</dbReference>
<evidence type="ECO:0000256" key="4">
    <source>
        <dbReference type="ARBA" id="ARBA00022723"/>
    </source>
</evidence>
<evidence type="ECO:0000256" key="3">
    <source>
        <dbReference type="ARBA" id="ARBA00022617"/>
    </source>
</evidence>
<evidence type="ECO:0000256" key="8">
    <source>
        <dbReference type="PIRSR" id="PIRSR000343-1"/>
    </source>
</evidence>
<dbReference type="CDD" id="cd19165">
    <property type="entry name" value="HemeO"/>
    <property type="match status" value="1"/>
</dbReference>
<feature type="binding site" evidence="8">
    <location>
        <position position="17"/>
    </location>
    <ligand>
        <name>heme b</name>
        <dbReference type="ChEBI" id="CHEBI:60344"/>
    </ligand>
</feature>
<feature type="binding site" evidence="8">
    <location>
        <position position="173"/>
    </location>
    <ligand>
        <name>heme b</name>
        <dbReference type="ChEBI" id="CHEBI:60344"/>
    </ligand>
</feature>